<dbReference type="Pfam" id="PF14559">
    <property type="entry name" value="TPR_19"/>
    <property type="match status" value="1"/>
</dbReference>
<evidence type="ECO:0000313" key="5">
    <source>
        <dbReference type="Proteomes" id="UP000789572"/>
    </source>
</evidence>
<gene>
    <name evidence="4" type="ORF">POCULU_LOCUS7820</name>
</gene>
<dbReference type="AlphaFoldDB" id="A0A9N9CPC2"/>
<dbReference type="SMART" id="SM00028">
    <property type="entry name" value="TPR"/>
    <property type="match status" value="2"/>
</dbReference>
<organism evidence="4 5">
    <name type="scientific">Paraglomus occultum</name>
    <dbReference type="NCBI Taxonomy" id="144539"/>
    <lineage>
        <taxon>Eukaryota</taxon>
        <taxon>Fungi</taxon>
        <taxon>Fungi incertae sedis</taxon>
        <taxon>Mucoromycota</taxon>
        <taxon>Glomeromycotina</taxon>
        <taxon>Glomeromycetes</taxon>
        <taxon>Paraglomerales</taxon>
        <taxon>Paraglomeraceae</taxon>
        <taxon>Paraglomus</taxon>
    </lineage>
</organism>
<evidence type="ECO:0000256" key="3">
    <source>
        <dbReference type="PROSITE-ProRule" id="PRU00339"/>
    </source>
</evidence>
<evidence type="ECO:0000256" key="2">
    <source>
        <dbReference type="ARBA" id="ARBA00022803"/>
    </source>
</evidence>
<keyword evidence="2 3" id="KW-0802">TPR repeat</keyword>
<dbReference type="OrthoDB" id="2448147at2759"/>
<dbReference type="InterPro" id="IPR051685">
    <property type="entry name" value="Ycf3/AcsC/BcsC/TPR_MFPF"/>
</dbReference>
<protein>
    <submittedName>
        <fullName evidence="4">743_t:CDS:1</fullName>
    </submittedName>
</protein>
<dbReference type="Proteomes" id="UP000789572">
    <property type="component" value="Unassembled WGS sequence"/>
</dbReference>
<dbReference type="PANTHER" id="PTHR44943:SF8">
    <property type="entry name" value="TPR REPEAT-CONTAINING PROTEIN MJ0263"/>
    <property type="match status" value="1"/>
</dbReference>
<dbReference type="Gene3D" id="1.25.40.10">
    <property type="entry name" value="Tetratricopeptide repeat domain"/>
    <property type="match status" value="1"/>
</dbReference>
<dbReference type="PROSITE" id="PS50005">
    <property type="entry name" value="TPR"/>
    <property type="match status" value="1"/>
</dbReference>
<reference evidence="4" key="1">
    <citation type="submission" date="2021-06" db="EMBL/GenBank/DDBJ databases">
        <authorList>
            <person name="Kallberg Y."/>
            <person name="Tangrot J."/>
            <person name="Rosling A."/>
        </authorList>
    </citation>
    <scope>NUCLEOTIDE SEQUENCE</scope>
    <source>
        <strain evidence="4">IA702</strain>
    </source>
</reference>
<feature type="repeat" description="TPR" evidence="3">
    <location>
        <begin position="36"/>
        <end position="69"/>
    </location>
</feature>
<dbReference type="PANTHER" id="PTHR44943">
    <property type="entry name" value="CELLULOSE SYNTHASE OPERON PROTEIN C"/>
    <property type="match status" value="1"/>
</dbReference>
<accession>A0A9N9CPC2</accession>
<proteinExistence type="predicted"/>
<keyword evidence="1" id="KW-0677">Repeat</keyword>
<dbReference type="InterPro" id="IPR019734">
    <property type="entry name" value="TPR_rpt"/>
</dbReference>
<evidence type="ECO:0000313" key="4">
    <source>
        <dbReference type="EMBL" id="CAG8608253.1"/>
    </source>
</evidence>
<dbReference type="SUPFAM" id="SSF48452">
    <property type="entry name" value="TPR-like"/>
    <property type="match status" value="1"/>
</dbReference>
<evidence type="ECO:0000256" key="1">
    <source>
        <dbReference type="ARBA" id="ARBA00022737"/>
    </source>
</evidence>
<comment type="caution">
    <text evidence="4">The sequence shown here is derived from an EMBL/GenBank/DDBJ whole genome shotgun (WGS) entry which is preliminary data.</text>
</comment>
<keyword evidence="5" id="KW-1185">Reference proteome</keyword>
<name>A0A9N9CPC2_9GLOM</name>
<dbReference type="InterPro" id="IPR011990">
    <property type="entry name" value="TPR-like_helical_dom_sf"/>
</dbReference>
<dbReference type="EMBL" id="CAJVPJ010001932">
    <property type="protein sequence ID" value="CAG8608253.1"/>
    <property type="molecule type" value="Genomic_DNA"/>
</dbReference>
<sequence>MKFTRASRKEVFKVLNRYEEALVNLDWALRQDPENVFALGNRSEIYRSLKRFDEALTGLDKALETEPDNPLALKTSLVLHNKQSWQT</sequence>